<gene>
    <name evidence="2" type="ORF">HPB51_007663</name>
</gene>
<organism evidence="2 3">
    <name type="scientific">Rhipicephalus microplus</name>
    <name type="common">Cattle tick</name>
    <name type="synonym">Boophilus microplus</name>
    <dbReference type="NCBI Taxonomy" id="6941"/>
    <lineage>
        <taxon>Eukaryota</taxon>
        <taxon>Metazoa</taxon>
        <taxon>Ecdysozoa</taxon>
        <taxon>Arthropoda</taxon>
        <taxon>Chelicerata</taxon>
        <taxon>Arachnida</taxon>
        <taxon>Acari</taxon>
        <taxon>Parasitiformes</taxon>
        <taxon>Ixodida</taxon>
        <taxon>Ixodoidea</taxon>
        <taxon>Ixodidae</taxon>
        <taxon>Rhipicephalinae</taxon>
        <taxon>Rhipicephalus</taxon>
        <taxon>Boophilus</taxon>
    </lineage>
</organism>
<keyword evidence="3" id="KW-1185">Reference proteome</keyword>
<comment type="caution">
    <text evidence="2">The sequence shown here is derived from an EMBL/GenBank/DDBJ whole genome shotgun (WGS) entry which is preliminary data.</text>
</comment>
<reference evidence="2" key="1">
    <citation type="journal article" date="2020" name="Cell">
        <title>Large-Scale Comparative Analyses of Tick Genomes Elucidate Their Genetic Diversity and Vector Capacities.</title>
        <authorList>
            <consortium name="Tick Genome and Microbiome Consortium (TIGMIC)"/>
            <person name="Jia N."/>
            <person name="Wang J."/>
            <person name="Shi W."/>
            <person name="Du L."/>
            <person name="Sun Y."/>
            <person name="Zhan W."/>
            <person name="Jiang J.F."/>
            <person name="Wang Q."/>
            <person name="Zhang B."/>
            <person name="Ji P."/>
            <person name="Bell-Sakyi L."/>
            <person name="Cui X.M."/>
            <person name="Yuan T.T."/>
            <person name="Jiang B.G."/>
            <person name="Yang W.F."/>
            <person name="Lam T.T."/>
            <person name="Chang Q.C."/>
            <person name="Ding S.J."/>
            <person name="Wang X.J."/>
            <person name="Zhu J.G."/>
            <person name="Ruan X.D."/>
            <person name="Zhao L."/>
            <person name="Wei J.T."/>
            <person name="Ye R.Z."/>
            <person name="Que T.C."/>
            <person name="Du C.H."/>
            <person name="Zhou Y.H."/>
            <person name="Cheng J.X."/>
            <person name="Dai P.F."/>
            <person name="Guo W.B."/>
            <person name="Han X.H."/>
            <person name="Huang E.J."/>
            <person name="Li L.F."/>
            <person name="Wei W."/>
            <person name="Gao Y.C."/>
            <person name="Liu J.Z."/>
            <person name="Shao H.Z."/>
            <person name="Wang X."/>
            <person name="Wang C.C."/>
            <person name="Yang T.C."/>
            <person name="Huo Q.B."/>
            <person name="Li W."/>
            <person name="Chen H.Y."/>
            <person name="Chen S.E."/>
            <person name="Zhou L.G."/>
            <person name="Ni X.B."/>
            <person name="Tian J.H."/>
            <person name="Sheng Y."/>
            <person name="Liu T."/>
            <person name="Pan Y.S."/>
            <person name="Xia L.Y."/>
            <person name="Li J."/>
            <person name="Zhao F."/>
            <person name="Cao W.C."/>
        </authorList>
    </citation>
    <scope>NUCLEOTIDE SEQUENCE</scope>
    <source>
        <strain evidence="2">Rmic-2018</strain>
    </source>
</reference>
<dbReference type="Proteomes" id="UP000821866">
    <property type="component" value="Chromosome 8"/>
</dbReference>
<feature type="chain" id="PRO_5039912273" description="Secreted protein" evidence="1">
    <location>
        <begin position="23"/>
        <end position="212"/>
    </location>
</feature>
<evidence type="ECO:0000313" key="2">
    <source>
        <dbReference type="EMBL" id="KAH8018474.1"/>
    </source>
</evidence>
<feature type="signal peptide" evidence="1">
    <location>
        <begin position="1"/>
        <end position="22"/>
    </location>
</feature>
<protein>
    <recommendedName>
        <fullName evidence="4">Secreted protein</fullName>
    </recommendedName>
</protein>
<proteinExistence type="predicted"/>
<dbReference type="Gene3D" id="3.15.10.50">
    <property type="match status" value="1"/>
</dbReference>
<reference evidence="2" key="2">
    <citation type="submission" date="2021-09" db="EMBL/GenBank/DDBJ databases">
        <authorList>
            <person name="Jia N."/>
            <person name="Wang J."/>
            <person name="Shi W."/>
            <person name="Du L."/>
            <person name="Sun Y."/>
            <person name="Zhan W."/>
            <person name="Jiang J."/>
            <person name="Wang Q."/>
            <person name="Zhang B."/>
            <person name="Ji P."/>
            <person name="Sakyi L.B."/>
            <person name="Cui X."/>
            <person name="Yuan T."/>
            <person name="Jiang B."/>
            <person name="Yang W."/>
            <person name="Lam T.T.-Y."/>
            <person name="Chang Q."/>
            <person name="Ding S."/>
            <person name="Wang X."/>
            <person name="Zhu J."/>
            <person name="Ruan X."/>
            <person name="Zhao L."/>
            <person name="Wei J."/>
            <person name="Que T."/>
            <person name="Du C."/>
            <person name="Cheng J."/>
            <person name="Dai P."/>
            <person name="Han X."/>
            <person name="Huang E."/>
            <person name="Gao Y."/>
            <person name="Liu J."/>
            <person name="Shao H."/>
            <person name="Ye R."/>
            <person name="Li L."/>
            <person name="Wei W."/>
            <person name="Wang X."/>
            <person name="Wang C."/>
            <person name="Huo Q."/>
            <person name="Li W."/>
            <person name="Guo W."/>
            <person name="Chen H."/>
            <person name="Chen S."/>
            <person name="Zhou L."/>
            <person name="Zhou L."/>
            <person name="Ni X."/>
            <person name="Tian J."/>
            <person name="Zhou Y."/>
            <person name="Sheng Y."/>
            <person name="Liu T."/>
            <person name="Pan Y."/>
            <person name="Xia L."/>
            <person name="Li J."/>
            <person name="Zhao F."/>
            <person name="Cao W."/>
        </authorList>
    </citation>
    <scope>NUCLEOTIDE SEQUENCE</scope>
    <source>
        <strain evidence="2">Rmic-2018</strain>
        <tissue evidence="2">Larvae</tissue>
    </source>
</reference>
<evidence type="ECO:0008006" key="4">
    <source>
        <dbReference type="Google" id="ProtNLM"/>
    </source>
</evidence>
<name>A0A9J6D905_RHIMP</name>
<evidence type="ECO:0000256" key="1">
    <source>
        <dbReference type="SAM" id="SignalP"/>
    </source>
</evidence>
<accession>A0A9J6D905</accession>
<dbReference type="EMBL" id="JABSTU010000010">
    <property type="protein sequence ID" value="KAH8018474.1"/>
    <property type="molecule type" value="Genomic_DNA"/>
</dbReference>
<sequence>MSGAARLLVLCFLTSAEQGVLAKPQHAAAEGLVAVRDLLSALETRPLQNVALQDRTLRVGIGPFSGDASLSNGTLLSVSGVRAVNLTPAEDSGPSVIHADVLLSEVVIRYDANVTFNSRSELAEMYVDVDSLVLVVELSHEGKAQLELQSVEARDTAEMRVRFIGLRVFQAHSDLLSVLFRGAFSFDIEDEVVAILEELLRELVDSHNINKL</sequence>
<evidence type="ECO:0000313" key="3">
    <source>
        <dbReference type="Proteomes" id="UP000821866"/>
    </source>
</evidence>
<dbReference type="InterPro" id="IPR038602">
    <property type="entry name" value="Mite_allergen_7_sf"/>
</dbReference>
<keyword evidence="1" id="KW-0732">Signal</keyword>
<dbReference type="AlphaFoldDB" id="A0A9J6D905"/>
<dbReference type="VEuPathDB" id="VectorBase:LOC119175761"/>